<feature type="region of interest" description="Disordered" evidence="3">
    <location>
        <begin position="1"/>
        <end position="28"/>
    </location>
</feature>
<keyword evidence="2" id="KW-0694">RNA-binding</keyword>
<evidence type="ECO:0000313" key="5">
    <source>
        <dbReference type="EMBL" id="KAK5794145.1"/>
    </source>
</evidence>
<dbReference type="Proteomes" id="UP001358586">
    <property type="component" value="Chromosome 10"/>
</dbReference>
<comment type="caution">
    <text evidence="5">The sequence shown here is derived from an EMBL/GenBank/DDBJ whole genome shotgun (WGS) entry which is preliminary data.</text>
</comment>
<dbReference type="EMBL" id="JARKNE010000010">
    <property type="protein sequence ID" value="KAK5794145.1"/>
    <property type="molecule type" value="Genomic_DNA"/>
</dbReference>
<evidence type="ECO:0000256" key="2">
    <source>
        <dbReference type="ARBA" id="ARBA00022884"/>
    </source>
</evidence>
<evidence type="ECO:0000259" key="4">
    <source>
        <dbReference type="Pfam" id="PF00035"/>
    </source>
</evidence>
<feature type="domain" description="DRBM" evidence="4">
    <location>
        <begin position="39"/>
        <end position="75"/>
    </location>
</feature>
<keyword evidence="6" id="KW-1185">Reference proteome</keyword>
<dbReference type="PANTHER" id="PTHR46031">
    <property type="match status" value="1"/>
</dbReference>
<organism evidence="5 6">
    <name type="scientific">Gossypium arboreum</name>
    <name type="common">Tree cotton</name>
    <name type="synonym">Gossypium nanking</name>
    <dbReference type="NCBI Taxonomy" id="29729"/>
    <lineage>
        <taxon>Eukaryota</taxon>
        <taxon>Viridiplantae</taxon>
        <taxon>Streptophyta</taxon>
        <taxon>Embryophyta</taxon>
        <taxon>Tracheophyta</taxon>
        <taxon>Spermatophyta</taxon>
        <taxon>Magnoliopsida</taxon>
        <taxon>eudicotyledons</taxon>
        <taxon>Gunneridae</taxon>
        <taxon>Pentapetalae</taxon>
        <taxon>rosids</taxon>
        <taxon>malvids</taxon>
        <taxon>Malvales</taxon>
        <taxon>Malvaceae</taxon>
        <taxon>Malvoideae</taxon>
        <taxon>Gossypium</taxon>
    </lineage>
</organism>
<dbReference type="Gene3D" id="3.30.160.20">
    <property type="match status" value="1"/>
</dbReference>
<dbReference type="Pfam" id="PF00035">
    <property type="entry name" value="dsrm"/>
    <property type="match status" value="1"/>
</dbReference>
<dbReference type="SUPFAM" id="SSF54768">
    <property type="entry name" value="dsRNA-binding domain-like"/>
    <property type="match status" value="1"/>
</dbReference>
<protein>
    <recommendedName>
        <fullName evidence="4">DRBM domain-containing protein</fullName>
    </recommendedName>
</protein>
<gene>
    <name evidence="5" type="ORF">PVK06_035352</name>
</gene>
<dbReference type="PANTHER" id="PTHR46031:SF26">
    <property type="entry name" value="DOUBLE-STRANDED RNA-BINDING PROTEIN 2"/>
    <property type="match status" value="1"/>
</dbReference>
<sequence length="76" mass="8479">MAMMKPGPFSTGSQAEYSVEAKSKNKATMNQRLAEHFRKNRLQEYAQRSGLGLPVYQSCNEGFGHAPRFKATVRVG</sequence>
<evidence type="ECO:0000313" key="6">
    <source>
        <dbReference type="Proteomes" id="UP001358586"/>
    </source>
</evidence>
<evidence type="ECO:0000256" key="3">
    <source>
        <dbReference type="SAM" id="MobiDB-lite"/>
    </source>
</evidence>
<proteinExistence type="predicted"/>
<reference evidence="5 6" key="1">
    <citation type="submission" date="2023-03" db="EMBL/GenBank/DDBJ databases">
        <title>WGS of Gossypium arboreum.</title>
        <authorList>
            <person name="Yu D."/>
        </authorList>
    </citation>
    <scope>NUCLEOTIDE SEQUENCE [LARGE SCALE GENOMIC DNA]</scope>
    <source>
        <tissue evidence="5">Leaf</tissue>
    </source>
</reference>
<name>A0ABR0NGK8_GOSAR</name>
<evidence type="ECO:0000256" key="1">
    <source>
        <dbReference type="ARBA" id="ARBA00022737"/>
    </source>
</evidence>
<keyword evidence="1" id="KW-0677">Repeat</keyword>
<accession>A0ABR0NGK8</accession>
<dbReference type="InterPro" id="IPR014720">
    <property type="entry name" value="dsRBD_dom"/>
</dbReference>